<dbReference type="SUPFAM" id="SSF82649">
    <property type="entry name" value="SufE/NifU"/>
    <property type="match status" value="1"/>
</dbReference>
<dbReference type="Proteomes" id="UP001161064">
    <property type="component" value="Unassembled WGS sequence"/>
</dbReference>
<protein>
    <submittedName>
        <fullName evidence="2">Iron-sulfur cluster assembly scaffold protein</fullName>
    </submittedName>
</protein>
<name>A0ABQ4PXG9_9PROT</name>
<comment type="caution">
    <text evidence="2">The sequence shown here is derived from an EMBL/GenBank/DDBJ whole genome shotgun (WGS) entry which is preliminary data.</text>
</comment>
<dbReference type="RefSeq" id="WP_284360673.1">
    <property type="nucleotide sequence ID" value="NZ_BPFZ01000012.1"/>
</dbReference>
<evidence type="ECO:0000313" key="2">
    <source>
        <dbReference type="EMBL" id="GIU67692.1"/>
    </source>
</evidence>
<feature type="domain" description="NIF system FeS cluster assembly NifU N-terminal" evidence="1">
    <location>
        <begin position="6"/>
        <end position="96"/>
    </location>
</feature>
<dbReference type="CDD" id="cd06664">
    <property type="entry name" value="IscU_like"/>
    <property type="match status" value="1"/>
</dbReference>
<evidence type="ECO:0000259" key="1">
    <source>
        <dbReference type="Pfam" id="PF01592"/>
    </source>
</evidence>
<gene>
    <name evidence="2" type="ORF">PsB1_1846</name>
</gene>
<accession>A0ABQ4PXG9</accession>
<dbReference type="EMBL" id="BPFZ01000012">
    <property type="protein sequence ID" value="GIU67692.1"/>
    <property type="molecule type" value="Genomic_DNA"/>
</dbReference>
<evidence type="ECO:0000313" key="3">
    <source>
        <dbReference type="Proteomes" id="UP001161064"/>
    </source>
</evidence>
<organism evidence="2 3">
    <name type="scientific">Candidatus Phycosocius spiralis</name>
    <dbReference type="NCBI Taxonomy" id="2815099"/>
    <lineage>
        <taxon>Bacteria</taxon>
        <taxon>Pseudomonadati</taxon>
        <taxon>Pseudomonadota</taxon>
        <taxon>Alphaproteobacteria</taxon>
        <taxon>Caulobacterales</taxon>
        <taxon>Caulobacterales incertae sedis</taxon>
        <taxon>Candidatus Phycosocius</taxon>
    </lineage>
</organism>
<reference evidence="2" key="1">
    <citation type="submission" date="2021-05" db="EMBL/GenBank/DDBJ databases">
        <authorList>
            <person name="Tanabe Y."/>
        </authorList>
    </citation>
    <scope>NUCLEOTIDE SEQUENCE</scope>
    <source>
        <strain evidence="2">BOTRYCO-1</strain>
    </source>
</reference>
<sequence>MSVDLYSQRVLELAADIPHIGKLTQADGYARKLSRLCGSTIEIEVCLDNGVVSQAAIEPKACALGQASASILMRHLVGARLEEIVQARDQFKAMLKSGGAPPLGRFWELRYLESVKDYPPRHTSALLPFEAAVAAVLDAMHTKGIKQNA</sequence>
<dbReference type="InterPro" id="IPR002871">
    <property type="entry name" value="NIF_FeS_clus_asmbl_NifU_N"/>
</dbReference>
<keyword evidence="3" id="KW-1185">Reference proteome</keyword>
<dbReference type="Gene3D" id="3.90.1010.10">
    <property type="match status" value="1"/>
</dbReference>
<dbReference type="Pfam" id="PF01592">
    <property type="entry name" value="NifU_N"/>
    <property type="match status" value="1"/>
</dbReference>
<proteinExistence type="predicted"/>
<reference evidence="2" key="2">
    <citation type="journal article" date="2023" name="ISME Commun">
        <title>Characterization of a bloom-associated alphaproteobacterial lineage, 'Candidatus Phycosocius': insights into freshwater algal-bacterial interactions.</title>
        <authorList>
            <person name="Tanabe Y."/>
            <person name="Yamaguchi H."/>
            <person name="Yoshida M."/>
            <person name="Kai A."/>
            <person name="Okazaki Y."/>
        </authorList>
    </citation>
    <scope>NUCLEOTIDE SEQUENCE</scope>
    <source>
        <strain evidence="2">BOTRYCO-1</strain>
    </source>
</reference>